<dbReference type="GO" id="GO:0042802">
    <property type="term" value="F:identical protein binding"/>
    <property type="evidence" value="ECO:0007669"/>
    <property type="project" value="TreeGrafter"/>
</dbReference>
<comment type="caution">
    <text evidence="15">Lacks conserved residue(s) required for the propagation of feature annotation.</text>
</comment>
<keyword evidence="8 15" id="KW-0479">Metal-binding</keyword>
<accession>A0A378NWX6</accession>
<dbReference type="GO" id="GO:0070095">
    <property type="term" value="F:fructose-6-phosphate binding"/>
    <property type="evidence" value="ECO:0007669"/>
    <property type="project" value="TreeGrafter"/>
</dbReference>
<dbReference type="GO" id="GO:0005524">
    <property type="term" value="F:ATP binding"/>
    <property type="evidence" value="ECO:0007669"/>
    <property type="project" value="UniProtKB-UniRule"/>
</dbReference>
<dbReference type="EC" id="2.7.1.11" evidence="15"/>
<evidence type="ECO:0000256" key="8">
    <source>
        <dbReference type="ARBA" id="ARBA00022723"/>
    </source>
</evidence>
<dbReference type="GO" id="GO:0016208">
    <property type="term" value="F:AMP binding"/>
    <property type="evidence" value="ECO:0007669"/>
    <property type="project" value="TreeGrafter"/>
</dbReference>
<evidence type="ECO:0000256" key="7">
    <source>
        <dbReference type="ARBA" id="ARBA00022679"/>
    </source>
</evidence>
<keyword evidence="10 15" id="KW-0418">Kinase</keyword>
<dbReference type="Proteomes" id="UP000255234">
    <property type="component" value="Unassembled WGS sequence"/>
</dbReference>
<dbReference type="PRINTS" id="PR00476">
    <property type="entry name" value="PHFRCTKINASE"/>
</dbReference>
<evidence type="ECO:0000256" key="5">
    <source>
        <dbReference type="ARBA" id="ARBA00022490"/>
    </source>
</evidence>
<dbReference type="GO" id="GO:0061621">
    <property type="term" value="P:canonical glycolysis"/>
    <property type="evidence" value="ECO:0007669"/>
    <property type="project" value="TreeGrafter"/>
</dbReference>
<proteinExistence type="inferred from homology"/>
<evidence type="ECO:0000256" key="14">
    <source>
        <dbReference type="ARBA" id="ARBA00048070"/>
    </source>
</evidence>
<gene>
    <name evidence="17" type="primary">pfkA_2</name>
    <name evidence="15" type="synonym">pfkA</name>
    <name evidence="17" type="ORF">NCTC10571_02569</name>
</gene>
<dbReference type="GO" id="GO:0048029">
    <property type="term" value="F:monosaccharide binding"/>
    <property type="evidence" value="ECO:0007669"/>
    <property type="project" value="TreeGrafter"/>
</dbReference>
<organism evidence="17 18">
    <name type="scientific">Megamonas hypermegale</name>
    <dbReference type="NCBI Taxonomy" id="158847"/>
    <lineage>
        <taxon>Bacteria</taxon>
        <taxon>Bacillati</taxon>
        <taxon>Bacillota</taxon>
        <taxon>Negativicutes</taxon>
        <taxon>Selenomonadales</taxon>
        <taxon>Selenomonadaceae</taxon>
        <taxon>Megamonas</taxon>
    </lineage>
</organism>
<dbReference type="GO" id="GO:0006002">
    <property type="term" value="P:fructose 6-phosphate metabolic process"/>
    <property type="evidence" value="ECO:0007669"/>
    <property type="project" value="UniProtKB-UniRule"/>
</dbReference>
<keyword evidence="7 15" id="KW-0808">Transferase</keyword>
<comment type="activity regulation">
    <text evidence="15">Allosterically activated by ADP and other diphosphonucleosides, and allosterically inhibited by phosphoenolpyruvate.</text>
</comment>
<dbReference type="NCBIfam" id="TIGR02482">
    <property type="entry name" value="PFKA_ATP"/>
    <property type="match status" value="1"/>
</dbReference>
<keyword evidence="11 15" id="KW-0067">ATP-binding</keyword>
<dbReference type="FunFam" id="3.40.50.460:FF:000002">
    <property type="entry name" value="ATP-dependent 6-phosphofructokinase"/>
    <property type="match status" value="1"/>
</dbReference>
<feature type="binding site" evidence="15">
    <location>
        <begin position="104"/>
        <end position="107"/>
    </location>
    <ligand>
        <name>ATP</name>
        <dbReference type="ChEBI" id="CHEBI:30616"/>
    </ligand>
</feature>
<evidence type="ECO:0000256" key="2">
    <source>
        <dbReference type="ARBA" id="ARBA00002659"/>
    </source>
</evidence>
<dbReference type="InterPro" id="IPR012003">
    <property type="entry name" value="ATP_PFK_prok-type"/>
</dbReference>
<dbReference type="Pfam" id="PF00365">
    <property type="entry name" value="PFK"/>
    <property type="match status" value="1"/>
</dbReference>
<dbReference type="InterPro" id="IPR035966">
    <property type="entry name" value="PKF_sf"/>
</dbReference>
<evidence type="ECO:0000313" key="17">
    <source>
        <dbReference type="EMBL" id="STY72375.1"/>
    </source>
</evidence>
<evidence type="ECO:0000256" key="13">
    <source>
        <dbReference type="ARBA" id="ARBA00023152"/>
    </source>
</evidence>
<dbReference type="GO" id="GO:0046872">
    <property type="term" value="F:metal ion binding"/>
    <property type="evidence" value="ECO:0007669"/>
    <property type="project" value="UniProtKB-KW"/>
</dbReference>
<keyword evidence="6 15" id="KW-0021">Allosteric enzyme</keyword>
<evidence type="ECO:0000256" key="3">
    <source>
        <dbReference type="ARBA" id="ARBA00004496"/>
    </source>
</evidence>
<evidence type="ECO:0000256" key="15">
    <source>
        <dbReference type="HAMAP-Rule" id="MF_00339"/>
    </source>
</evidence>
<dbReference type="Gene3D" id="3.40.50.450">
    <property type="match status" value="1"/>
</dbReference>
<evidence type="ECO:0000313" key="18">
    <source>
        <dbReference type="Proteomes" id="UP000255234"/>
    </source>
</evidence>
<comment type="catalytic activity">
    <reaction evidence="14 15">
        <text>beta-D-fructose 6-phosphate + ATP = beta-D-fructose 1,6-bisphosphate + ADP + H(+)</text>
        <dbReference type="Rhea" id="RHEA:16109"/>
        <dbReference type="ChEBI" id="CHEBI:15378"/>
        <dbReference type="ChEBI" id="CHEBI:30616"/>
        <dbReference type="ChEBI" id="CHEBI:32966"/>
        <dbReference type="ChEBI" id="CHEBI:57634"/>
        <dbReference type="ChEBI" id="CHEBI:456216"/>
        <dbReference type="EC" id="2.7.1.11"/>
    </reaction>
</comment>
<keyword evidence="5 15" id="KW-0963">Cytoplasm</keyword>
<dbReference type="GO" id="GO:0030388">
    <property type="term" value="P:fructose 1,6-bisphosphate metabolic process"/>
    <property type="evidence" value="ECO:0007669"/>
    <property type="project" value="TreeGrafter"/>
</dbReference>
<evidence type="ECO:0000256" key="11">
    <source>
        <dbReference type="ARBA" id="ARBA00022840"/>
    </source>
</evidence>
<feature type="binding site" description="in other chain" evidence="15">
    <location>
        <begin position="216"/>
        <end position="218"/>
    </location>
    <ligand>
        <name>ADP</name>
        <dbReference type="ChEBI" id="CHEBI:456216"/>
        <note>allosteric activator; ligand shared between dimeric partners</note>
    </ligand>
</feature>
<feature type="binding site" description="in other chain" evidence="15">
    <location>
        <position position="157"/>
    </location>
    <ligand>
        <name>ADP</name>
        <dbReference type="ChEBI" id="CHEBI:456216"/>
        <note>allosteric activator; ligand shared between dimeric partners</note>
    </ligand>
</feature>
<evidence type="ECO:0000256" key="1">
    <source>
        <dbReference type="ARBA" id="ARBA00001946"/>
    </source>
</evidence>
<dbReference type="Gene3D" id="3.40.50.460">
    <property type="entry name" value="Phosphofructokinase domain"/>
    <property type="match status" value="1"/>
</dbReference>
<dbReference type="NCBIfam" id="NF002872">
    <property type="entry name" value="PRK03202.1"/>
    <property type="match status" value="1"/>
</dbReference>
<dbReference type="EMBL" id="UGPP01000001">
    <property type="protein sequence ID" value="STY72375.1"/>
    <property type="molecule type" value="Genomic_DNA"/>
</dbReference>
<protein>
    <recommendedName>
        <fullName evidence="15">ATP-dependent 6-phosphofructokinase</fullName>
        <shortName evidence="15">ATP-PFK</shortName>
        <shortName evidence="15">Phosphofructokinase</shortName>
        <ecNumber evidence="15">2.7.1.11</ecNumber>
    </recommendedName>
    <alternativeName>
        <fullName evidence="15">Phosphohexokinase</fullName>
    </alternativeName>
</protein>
<comment type="similarity">
    <text evidence="15">Belongs to the phosphofructokinase type A (PFKA) family. ATP-dependent PFK group I subfamily. Prokaryotic clade 'B1' sub-subfamily.</text>
</comment>
<evidence type="ECO:0000256" key="10">
    <source>
        <dbReference type="ARBA" id="ARBA00022777"/>
    </source>
</evidence>
<dbReference type="SUPFAM" id="SSF53784">
    <property type="entry name" value="Phosphofructokinase"/>
    <property type="match status" value="1"/>
</dbReference>
<feature type="domain" description="Phosphofructokinase" evidence="16">
    <location>
        <begin position="5"/>
        <end position="275"/>
    </location>
</feature>
<evidence type="ECO:0000256" key="4">
    <source>
        <dbReference type="ARBA" id="ARBA00004679"/>
    </source>
</evidence>
<dbReference type="GO" id="GO:0003872">
    <property type="term" value="F:6-phosphofructokinase activity"/>
    <property type="evidence" value="ECO:0007669"/>
    <property type="project" value="UniProtKB-UniRule"/>
</dbReference>
<comment type="pathway">
    <text evidence="4 15">Carbohydrate degradation; glycolysis; D-glyceraldehyde 3-phosphate and glycerone phosphate from D-glucose: step 3/4.</text>
</comment>
<dbReference type="PIRSF" id="PIRSF000532">
    <property type="entry name" value="ATP_PFK_prok"/>
    <property type="match status" value="1"/>
</dbReference>
<feature type="binding site" evidence="15">
    <location>
        <position position="165"/>
    </location>
    <ligand>
        <name>substrate</name>
        <note>ligand shared between dimeric partners</note>
    </ligand>
</feature>
<dbReference type="RefSeq" id="WP_115152378.1">
    <property type="nucleotide sequence ID" value="NZ_UGPP01000001.1"/>
</dbReference>
<sequence>MSVENIAVLTSGTDAPGMNAAIRAVVRTAINNNVRIWGVYDGYRGLVDDNMEELTSISVADIIQRGGTFLGTSFCKRFRTKEGRQLAYENLKKHNIDALIVIGGDGSLRGAEEFERETGFSVIGIPATIENDIWGTDYAIGTDTAVNTILQAINEIRDTAKAHRRTFIIEVMGNKCGWLATYSAVAGGGNMVIVPEEEYDKEKIINKVKTLHDGGKSYLVILASEGTGNMQELVKELEARTGISTRLTVLGLVQRGGSPTANDRVFASVLGEQATLAAISGLHNIVFGMQRGNIVCIDLRDAITNKKEYPEDLRHLAEVISL</sequence>
<keyword evidence="9 15" id="KW-0547">Nucleotide-binding</keyword>
<feature type="binding site" description="in other chain" evidence="15">
    <location>
        <position position="225"/>
    </location>
    <ligand>
        <name>substrate</name>
        <note>ligand shared between dimeric partners</note>
    </ligand>
</feature>
<dbReference type="PANTHER" id="PTHR13697:SF4">
    <property type="entry name" value="ATP-DEPENDENT 6-PHOSPHOFRUCTOKINASE"/>
    <property type="match status" value="1"/>
</dbReference>
<feature type="binding site" evidence="15">
    <location>
        <position position="246"/>
    </location>
    <ligand>
        <name>substrate</name>
        <note>ligand shared between dimeric partners</note>
    </ligand>
</feature>
<keyword evidence="12 15" id="KW-0460">Magnesium</keyword>
<dbReference type="AlphaFoldDB" id="A0A378NWX6"/>
<feature type="binding site" evidence="15">
    <location>
        <begin position="23"/>
        <end position="27"/>
    </location>
    <ligand>
        <name>ADP</name>
        <dbReference type="ChEBI" id="CHEBI:456216"/>
        <note>allosteric activator; ligand shared between dimeric partners</note>
    </ligand>
</feature>
<evidence type="ECO:0000256" key="6">
    <source>
        <dbReference type="ARBA" id="ARBA00022533"/>
    </source>
</evidence>
<dbReference type="FunFam" id="3.40.50.450:FF:000001">
    <property type="entry name" value="ATP-dependent 6-phosphofructokinase"/>
    <property type="match status" value="1"/>
</dbReference>
<comment type="cofactor">
    <cofactor evidence="1 15">
        <name>Mg(2+)</name>
        <dbReference type="ChEBI" id="CHEBI:18420"/>
    </cofactor>
</comment>
<comment type="function">
    <text evidence="2 15">Catalyzes the phosphorylation of D-fructose 6-phosphate to fructose 1,6-bisphosphate by ATP, the first committing step of glycolysis.</text>
</comment>
<feature type="binding site" evidence="15">
    <location>
        <position position="105"/>
    </location>
    <ligand>
        <name>Mg(2+)</name>
        <dbReference type="ChEBI" id="CHEBI:18420"/>
        <note>catalytic</note>
    </ligand>
</feature>
<evidence type="ECO:0000259" key="16">
    <source>
        <dbReference type="Pfam" id="PF00365"/>
    </source>
</evidence>
<name>A0A378NWX6_9FIRM</name>
<evidence type="ECO:0000256" key="9">
    <source>
        <dbReference type="ARBA" id="ARBA00022741"/>
    </source>
</evidence>
<feature type="binding site" description="in other chain" evidence="15">
    <location>
        <begin position="172"/>
        <end position="174"/>
    </location>
    <ligand>
        <name>substrate</name>
        <note>ligand shared between dimeric partners</note>
    </ligand>
</feature>
<keyword evidence="13 15" id="KW-0324">Glycolysis</keyword>
<dbReference type="PANTHER" id="PTHR13697">
    <property type="entry name" value="PHOSPHOFRUCTOKINASE"/>
    <property type="match status" value="1"/>
</dbReference>
<reference evidence="17 18" key="1">
    <citation type="submission" date="2018-06" db="EMBL/GenBank/DDBJ databases">
        <authorList>
            <consortium name="Pathogen Informatics"/>
            <person name="Doyle S."/>
        </authorList>
    </citation>
    <scope>NUCLEOTIDE SEQUENCE [LARGE SCALE GENOMIC DNA]</scope>
    <source>
        <strain evidence="17 18">NCTC10571</strain>
    </source>
</reference>
<dbReference type="InterPro" id="IPR012828">
    <property type="entry name" value="PFKA_ATP_prok"/>
</dbReference>
<evidence type="ECO:0000256" key="12">
    <source>
        <dbReference type="ARBA" id="ARBA00022842"/>
    </source>
</evidence>
<dbReference type="GO" id="GO:0005945">
    <property type="term" value="C:6-phosphofructokinase complex"/>
    <property type="evidence" value="ECO:0007669"/>
    <property type="project" value="TreeGrafter"/>
</dbReference>
<dbReference type="UniPathway" id="UPA00109">
    <property type="reaction ID" value="UER00182"/>
</dbReference>
<comment type="subunit">
    <text evidence="15">Homotetramer.</text>
</comment>
<dbReference type="HAMAP" id="MF_00339">
    <property type="entry name" value="Phosphofructokinase_I_B1"/>
    <property type="match status" value="1"/>
</dbReference>
<dbReference type="InterPro" id="IPR000023">
    <property type="entry name" value="Phosphofructokinase_dom"/>
</dbReference>
<dbReference type="STRING" id="1122216.GCA_000423385_00119"/>
<comment type="subcellular location">
    <subcellularLocation>
        <location evidence="3 15">Cytoplasm</location>
    </subcellularLocation>
</comment>
<dbReference type="InterPro" id="IPR022953">
    <property type="entry name" value="ATP_PFK"/>
</dbReference>